<reference evidence="2" key="1">
    <citation type="submission" date="2021-01" db="EMBL/GenBank/DDBJ databases">
        <authorList>
            <person name="Corre E."/>
            <person name="Pelletier E."/>
            <person name="Niang G."/>
            <person name="Scheremetjew M."/>
            <person name="Finn R."/>
            <person name="Kale V."/>
            <person name="Holt S."/>
            <person name="Cochrane G."/>
            <person name="Meng A."/>
            <person name="Brown T."/>
            <person name="Cohen L."/>
        </authorList>
    </citation>
    <scope>NUCLEOTIDE SEQUENCE</scope>
    <source>
        <strain evidence="2">CCAP 955/1</strain>
    </source>
</reference>
<proteinExistence type="predicted"/>
<evidence type="ECO:0000313" key="2">
    <source>
        <dbReference type="EMBL" id="CAE0300979.1"/>
    </source>
</evidence>
<organism evidence="2">
    <name type="scientific">Spumella elongata</name>
    <dbReference type="NCBI Taxonomy" id="89044"/>
    <lineage>
        <taxon>Eukaryota</taxon>
        <taxon>Sar</taxon>
        <taxon>Stramenopiles</taxon>
        <taxon>Ochrophyta</taxon>
        <taxon>Chrysophyceae</taxon>
        <taxon>Chromulinales</taxon>
        <taxon>Chromulinaceae</taxon>
        <taxon>Spumella</taxon>
    </lineage>
</organism>
<accession>A0A7S3HPL2</accession>
<dbReference type="EMBL" id="HBIC01058162">
    <property type="protein sequence ID" value="CAE0300979.1"/>
    <property type="molecule type" value="Transcribed_RNA"/>
</dbReference>
<dbReference type="AlphaFoldDB" id="A0A7S3HPL2"/>
<protein>
    <submittedName>
        <fullName evidence="2">Uncharacterized protein</fullName>
    </submittedName>
</protein>
<evidence type="ECO:0000256" key="1">
    <source>
        <dbReference type="SAM" id="MobiDB-lite"/>
    </source>
</evidence>
<name>A0A7S3HPL2_9STRA</name>
<feature type="region of interest" description="Disordered" evidence="1">
    <location>
        <begin position="429"/>
        <end position="453"/>
    </location>
</feature>
<feature type="compositionally biased region" description="Basic and acidic residues" evidence="1">
    <location>
        <begin position="430"/>
        <end position="453"/>
    </location>
</feature>
<gene>
    <name evidence="2" type="ORF">SELO1098_LOCUS29835</name>
</gene>
<sequence length="453" mass="51725">MAPSQARRSSPLLPALAVGAGLCLLRSSSWSFLAAKPASQVRAEHGRTAMRGFKEDFESWRSSLTPEERKMVQNQATGEYNKKFRKSPEFSKNLPDEKLKSFANILGKFFDTEAADYKKELERKVPNYNQLLEKAGDKVMDLSLKPRIVEMDRDADRRYHWTTVKEKVAAAKGERFANPSPYKEYFNVEMTTKEDQEFLGELFAQMKAEAAEMKDPQAKKALEDFIAKQSVPAIGGKHVFAVEKALSDQIFATANAIFAAVKNSKEQGMTNEQVQKWLEVEGKDIYLNVSKKWLTEYIKANAEVEKDVQFMKDFFRSEKNVPGRTKADVLKEMWALLPEVMGKPVPPIDEGLLESMSKLPATDPEHFQHPWGTAEKLYKSEAVDPFGTKYLLGIYATKEEAQKAFKEWSGEYDKAREDMKVEMAQWSKQENARLDKDTSARDRVKKILEEARR</sequence>